<dbReference type="GO" id="GO:0005634">
    <property type="term" value="C:nucleus"/>
    <property type="evidence" value="ECO:0007669"/>
    <property type="project" value="UniProtKB-SubCell"/>
</dbReference>
<dbReference type="InterPro" id="IPR009057">
    <property type="entry name" value="Homeodomain-like_sf"/>
</dbReference>
<sequence length="549" mass="60921">MENAPGNNSTRPITRHSWGSTQLLKQWYTSNSTWPYPSAAEKEELSRQTGLSVRQVSQWFVNTRRRDAERQSGEVSDISINPGSFSLPGSFDATQEHADNVEAIDRLHRSSSSGAIPQLIAQDALIGIDCQDDALVNASAASSSTSSYRHGSDHGSGHRRDSRTGWRHKAADGSAEDKNPRIYQCTFCTDTFKSRYDWTRHEATLHLALERWSCLPAGPKRWDLGAAAPKCSLCDSFDTTDAHLESHHISDCIMKPQALRTFHRKDHLLQHLRLAHGIDKMIPSMRSWKSKISEVKSRCGFCGETFSLWSDRNDHLVDHFRRGKSMKDWKGDRGLEPSVAMLVQSAMPPYLIGAESLDLEPFSASKGVLKKTLSSPEKQNPPNVFEVLTARLGDFVVSARANGDTINCDILRRQARLILYGDDDPLNQTPADNDQWLTLFKIGHGLASAPSQQESDASLLNGVSQSVSNPMITTPVISDANNSALPHEAIERKSGPKLVISQTLDNTEPTLPWWCQSPECLAELMEMSREFSLTTLGNIAIDDEPTTDS</sequence>
<keyword evidence="2 5" id="KW-0371">Homeobox</keyword>
<feature type="DNA-binding region" description="Homeobox" evidence="5">
    <location>
        <begin position="9"/>
        <end position="71"/>
    </location>
</feature>
<dbReference type="PROSITE" id="PS50071">
    <property type="entry name" value="HOMEOBOX_2"/>
    <property type="match status" value="1"/>
</dbReference>
<dbReference type="Proteomes" id="UP000801864">
    <property type="component" value="Unassembled WGS sequence"/>
</dbReference>
<dbReference type="CDD" id="cd00086">
    <property type="entry name" value="homeodomain"/>
    <property type="match status" value="1"/>
</dbReference>
<organism evidence="9 10">
    <name type="scientific">Trichoderma lentiforme</name>
    <dbReference type="NCBI Taxonomy" id="1567552"/>
    <lineage>
        <taxon>Eukaryota</taxon>
        <taxon>Fungi</taxon>
        <taxon>Dikarya</taxon>
        <taxon>Ascomycota</taxon>
        <taxon>Pezizomycotina</taxon>
        <taxon>Sordariomycetes</taxon>
        <taxon>Hypocreomycetidae</taxon>
        <taxon>Hypocreales</taxon>
        <taxon>Hypocreaceae</taxon>
        <taxon>Trichoderma</taxon>
    </lineage>
</organism>
<dbReference type="EMBL" id="QLNT01000004">
    <property type="protein sequence ID" value="KAF3074657.1"/>
    <property type="molecule type" value="Genomic_DNA"/>
</dbReference>
<feature type="domain" description="C2H2-type" evidence="8">
    <location>
        <begin position="183"/>
        <end position="211"/>
    </location>
</feature>
<dbReference type="SMART" id="SM00355">
    <property type="entry name" value="ZnF_C2H2"/>
    <property type="match status" value="2"/>
</dbReference>
<dbReference type="Gene3D" id="3.30.160.60">
    <property type="entry name" value="Classic Zinc Finger"/>
    <property type="match status" value="1"/>
</dbReference>
<keyword evidence="10" id="KW-1185">Reference proteome</keyword>
<feature type="compositionally biased region" description="Basic and acidic residues" evidence="6">
    <location>
        <begin position="150"/>
        <end position="174"/>
    </location>
</feature>
<name>A0A9P5CHL5_9HYPO</name>
<evidence type="ECO:0000256" key="5">
    <source>
        <dbReference type="PROSITE-ProRule" id="PRU00108"/>
    </source>
</evidence>
<keyword evidence="4" id="KW-0479">Metal-binding</keyword>
<comment type="subcellular location">
    <subcellularLocation>
        <location evidence="5">Nucleus</location>
    </subcellularLocation>
</comment>
<dbReference type="InterPro" id="IPR050224">
    <property type="entry name" value="TALE_homeobox"/>
</dbReference>
<dbReference type="SUPFAM" id="SSF46689">
    <property type="entry name" value="Homeodomain-like"/>
    <property type="match status" value="1"/>
</dbReference>
<keyword evidence="4" id="KW-0862">Zinc</keyword>
<dbReference type="GO" id="GO:0008270">
    <property type="term" value="F:zinc ion binding"/>
    <property type="evidence" value="ECO:0007669"/>
    <property type="project" value="UniProtKB-KW"/>
</dbReference>
<dbReference type="PROSITE" id="PS00028">
    <property type="entry name" value="ZINC_FINGER_C2H2_1"/>
    <property type="match status" value="2"/>
</dbReference>
<dbReference type="SMART" id="SM00389">
    <property type="entry name" value="HOX"/>
    <property type="match status" value="1"/>
</dbReference>
<evidence type="ECO:0000256" key="1">
    <source>
        <dbReference type="ARBA" id="ARBA00023125"/>
    </source>
</evidence>
<evidence type="ECO:0000256" key="6">
    <source>
        <dbReference type="SAM" id="MobiDB-lite"/>
    </source>
</evidence>
<keyword evidence="3 5" id="KW-0539">Nucleus</keyword>
<gene>
    <name evidence="9" type="ORF">CFAM422_003130</name>
</gene>
<keyword evidence="1 5" id="KW-0238">DNA-binding</keyword>
<proteinExistence type="predicted"/>
<dbReference type="AlphaFoldDB" id="A0A9P5CHL5"/>
<keyword evidence="4" id="KW-0863">Zinc-finger</keyword>
<accession>A0A9P5CHL5</accession>
<dbReference type="InterPro" id="IPR008422">
    <property type="entry name" value="KN_HD"/>
</dbReference>
<evidence type="ECO:0000313" key="9">
    <source>
        <dbReference type="EMBL" id="KAF3074657.1"/>
    </source>
</evidence>
<dbReference type="InterPro" id="IPR001356">
    <property type="entry name" value="HD"/>
</dbReference>
<dbReference type="InterPro" id="IPR013087">
    <property type="entry name" value="Znf_C2H2_type"/>
</dbReference>
<comment type="caution">
    <text evidence="9">The sequence shown here is derived from an EMBL/GenBank/DDBJ whole genome shotgun (WGS) entry which is preliminary data.</text>
</comment>
<dbReference type="Pfam" id="PF05920">
    <property type="entry name" value="Homeobox_KN"/>
    <property type="match status" value="1"/>
</dbReference>
<dbReference type="GO" id="GO:0006355">
    <property type="term" value="P:regulation of DNA-templated transcription"/>
    <property type="evidence" value="ECO:0007669"/>
    <property type="project" value="InterPro"/>
</dbReference>
<evidence type="ECO:0000256" key="4">
    <source>
        <dbReference type="PROSITE-ProRule" id="PRU00042"/>
    </source>
</evidence>
<dbReference type="PROSITE" id="PS50157">
    <property type="entry name" value="ZINC_FINGER_C2H2_2"/>
    <property type="match status" value="1"/>
</dbReference>
<evidence type="ECO:0000259" key="8">
    <source>
        <dbReference type="PROSITE" id="PS50157"/>
    </source>
</evidence>
<reference evidence="9 10" key="1">
    <citation type="submission" date="2018-06" db="EMBL/GenBank/DDBJ databases">
        <title>Genome analysis of cellulolytic fungus Trichoderma lentiforme CFAM-422.</title>
        <authorList>
            <person name="Steindorff A.S."/>
            <person name="Formighieri E.F."/>
            <person name="Midorikawa G.E.O."/>
            <person name="Tamietti M.S."/>
            <person name="Ramos E.Z."/>
            <person name="Silva A.S."/>
            <person name="Bon E.P.S."/>
            <person name="Mendes T.D."/>
            <person name="Damaso M.C.T."/>
            <person name="Favaro L.C.L."/>
        </authorList>
    </citation>
    <scope>NUCLEOTIDE SEQUENCE [LARGE SCALE GENOMIC DNA]</scope>
    <source>
        <strain evidence="9 10">CFAM-422</strain>
    </source>
</reference>
<protein>
    <submittedName>
        <fullName evidence="9">Uncharacterized protein</fullName>
    </submittedName>
</protein>
<evidence type="ECO:0000256" key="3">
    <source>
        <dbReference type="ARBA" id="ARBA00023242"/>
    </source>
</evidence>
<dbReference type="Gene3D" id="1.10.10.60">
    <property type="entry name" value="Homeodomain-like"/>
    <property type="match status" value="1"/>
</dbReference>
<feature type="region of interest" description="Disordered" evidence="6">
    <location>
        <begin position="141"/>
        <end position="174"/>
    </location>
</feature>
<evidence type="ECO:0000259" key="7">
    <source>
        <dbReference type="PROSITE" id="PS50071"/>
    </source>
</evidence>
<feature type="domain" description="Homeobox" evidence="7">
    <location>
        <begin position="7"/>
        <end position="70"/>
    </location>
</feature>
<dbReference type="GO" id="GO:0003677">
    <property type="term" value="F:DNA binding"/>
    <property type="evidence" value="ECO:0007669"/>
    <property type="project" value="UniProtKB-UniRule"/>
</dbReference>
<evidence type="ECO:0000256" key="2">
    <source>
        <dbReference type="ARBA" id="ARBA00023155"/>
    </source>
</evidence>
<dbReference type="PANTHER" id="PTHR11850">
    <property type="entry name" value="HOMEOBOX PROTEIN TRANSCRIPTION FACTORS"/>
    <property type="match status" value="1"/>
</dbReference>
<evidence type="ECO:0000313" key="10">
    <source>
        <dbReference type="Proteomes" id="UP000801864"/>
    </source>
</evidence>